<protein>
    <recommendedName>
        <fullName evidence="6">Alpha-type protein kinase domain-containing protein</fullName>
    </recommendedName>
</protein>
<dbReference type="SMART" id="SM00811">
    <property type="entry name" value="Alpha_kinase"/>
    <property type="match status" value="1"/>
</dbReference>
<evidence type="ECO:0000256" key="3">
    <source>
        <dbReference type="ARBA" id="ARBA00022741"/>
    </source>
</evidence>
<dbReference type="InterPro" id="IPR051852">
    <property type="entry name" value="Alpha-type_PK"/>
</dbReference>
<keyword evidence="8" id="KW-1185">Reference proteome</keyword>
<dbReference type="InterPro" id="IPR004166">
    <property type="entry name" value="a-kinase_dom"/>
</dbReference>
<dbReference type="PROSITE" id="PS51158">
    <property type="entry name" value="ALPHA_KINASE"/>
    <property type="match status" value="1"/>
</dbReference>
<evidence type="ECO:0000256" key="4">
    <source>
        <dbReference type="ARBA" id="ARBA00022777"/>
    </source>
</evidence>
<evidence type="ECO:0000313" key="8">
    <source>
        <dbReference type="Proteomes" id="UP001530293"/>
    </source>
</evidence>
<dbReference type="EMBL" id="JALLBG020000031">
    <property type="protein sequence ID" value="KAL3771082.1"/>
    <property type="molecule type" value="Genomic_DNA"/>
</dbReference>
<dbReference type="PANTHER" id="PTHR45992">
    <property type="entry name" value="EUKARYOTIC ELONGATION FACTOR 2 KINASE-RELATED"/>
    <property type="match status" value="1"/>
</dbReference>
<keyword evidence="2" id="KW-0808">Transferase</keyword>
<evidence type="ECO:0000256" key="2">
    <source>
        <dbReference type="ARBA" id="ARBA00022679"/>
    </source>
</evidence>
<dbReference type="AlphaFoldDB" id="A0ABD3N941"/>
<keyword evidence="3" id="KW-0547">Nucleotide-binding</keyword>
<dbReference type="Gene3D" id="3.20.200.10">
    <property type="entry name" value="MHCK/EF2 kinase"/>
    <property type="match status" value="1"/>
</dbReference>
<proteinExistence type="predicted"/>
<evidence type="ECO:0000313" key="7">
    <source>
        <dbReference type="EMBL" id="KAL3771082.1"/>
    </source>
</evidence>
<sequence>MFGTAVAPIILQSNLKRSASPTTPPMKAQNFFDLTSSPPSSPGRAIMIMAATSPIIGGEKKRARLTKVVAFTTEEPKVYHFDPYNGHGAPAGDDLINNGERKSQLTEELTLLSTLHGRARRQLRDISKHDLKTVIKYGTKTRGRFINGDQRWMFEYSNTVVITDNSCTKEITSYNKAITIDRAVITQQMLDNHNEAVRILRDDPHLCTTHSIIIVDQSASMKTCDVNCFRSRSDASYGTLALDYIAEQLYQMGDEFTVDAVTIIEMKDEGSLFVRKEPLDWILFNKVLDRISTACPKSHGNYVNSLLLAEHIMNGERELFEELDADDMPAFMLVLISDGRPSDTLFLHQVQRLDIVTRLATMLTSKLTFYGMGVGASGSDFEQLQLLVERAIECGAEGQFNHAGLNPASLSATFSSIATSMTTTRNDLCSATGAKVNKTEKRYIMKQKENDSNFVPFRRETNAVCRYVFSPGCQRNYDYEDWKEVKFLNSGVKGFDVDNDPFGRGAERLAYMFQEVKPKKNGPGWDKVGEQLVAKESRFIGDERSKEKFHLYFCRVQTKAREQAKLFNEAVKNAPLLKPSEDEVSLPPPITFLDCSVYEYTNYEDVRCGLLVEKFLKGRFTKFNSNNGFVHNHDRNGASIHLAVGEVQLTDFVQAFSHWVYETTKHELLVCDLQGVLDMEGRRPAFRLTDPAICSKSRGKRSHYGKTDLGMKGIRIFQRRHVCNGVCAALNLPPTMGKYSYRQQT</sequence>
<dbReference type="InterPro" id="IPR011009">
    <property type="entry name" value="Kinase-like_dom_sf"/>
</dbReference>
<dbReference type="Proteomes" id="UP001530293">
    <property type="component" value="Unassembled WGS sequence"/>
</dbReference>
<accession>A0ABD3N941</accession>
<keyword evidence="4" id="KW-0418">Kinase</keyword>
<dbReference type="PANTHER" id="PTHR45992:SF11">
    <property type="entry name" value="ALPHA-TYPE PROTEIN KINASE DOMAIN-CONTAINING PROTEIN"/>
    <property type="match status" value="1"/>
</dbReference>
<evidence type="ECO:0000256" key="1">
    <source>
        <dbReference type="ARBA" id="ARBA00022527"/>
    </source>
</evidence>
<dbReference type="SUPFAM" id="SSF56112">
    <property type="entry name" value="Protein kinase-like (PK-like)"/>
    <property type="match status" value="1"/>
</dbReference>
<keyword evidence="5" id="KW-0067">ATP-binding</keyword>
<reference evidence="7 8" key="1">
    <citation type="submission" date="2024-10" db="EMBL/GenBank/DDBJ databases">
        <title>Updated reference genomes for cyclostephanoid diatoms.</title>
        <authorList>
            <person name="Roberts W.R."/>
            <person name="Alverson A.J."/>
        </authorList>
    </citation>
    <scope>NUCLEOTIDE SEQUENCE [LARGE SCALE GENOMIC DNA]</scope>
    <source>
        <strain evidence="7 8">AJA232-27</strain>
    </source>
</reference>
<dbReference type="GO" id="GO:0005524">
    <property type="term" value="F:ATP binding"/>
    <property type="evidence" value="ECO:0007669"/>
    <property type="project" value="UniProtKB-KW"/>
</dbReference>
<gene>
    <name evidence="7" type="ORF">ACHAWU_006459</name>
</gene>
<dbReference type="Pfam" id="PF02816">
    <property type="entry name" value="Alpha_kinase"/>
    <property type="match status" value="1"/>
</dbReference>
<evidence type="ECO:0000256" key="5">
    <source>
        <dbReference type="ARBA" id="ARBA00022840"/>
    </source>
</evidence>
<organism evidence="7 8">
    <name type="scientific">Discostella pseudostelligera</name>
    <dbReference type="NCBI Taxonomy" id="259834"/>
    <lineage>
        <taxon>Eukaryota</taxon>
        <taxon>Sar</taxon>
        <taxon>Stramenopiles</taxon>
        <taxon>Ochrophyta</taxon>
        <taxon>Bacillariophyta</taxon>
        <taxon>Coscinodiscophyceae</taxon>
        <taxon>Thalassiosirophycidae</taxon>
        <taxon>Stephanodiscales</taxon>
        <taxon>Stephanodiscaceae</taxon>
        <taxon>Discostella</taxon>
    </lineage>
</organism>
<keyword evidence="1" id="KW-0723">Serine/threonine-protein kinase</keyword>
<evidence type="ECO:0000259" key="6">
    <source>
        <dbReference type="PROSITE" id="PS51158"/>
    </source>
</evidence>
<comment type="caution">
    <text evidence="7">The sequence shown here is derived from an EMBL/GenBank/DDBJ whole genome shotgun (WGS) entry which is preliminary data.</text>
</comment>
<feature type="domain" description="Alpha-type protein kinase" evidence="6">
    <location>
        <begin position="474"/>
        <end position="735"/>
    </location>
</feature>
<name>A0ABD3N941_9STRA</name>
<dbReference type="GO" id="GO:0004674">
    <property type="term" value="F:protein serine/threonine kinase activity"/>
    <property type="evidence" value="ECO:0007669"/>
    <property type="project" value="UniProtKB-KW"/>
</dbReference>